<feature type="domain" description="AVO1/Sin1 ubiquitin-like" evidence="5">
    <location>
        <begin position="618"/>
        <end position="694"/>
    </location>
</feature>
<evidence type="ECO:0000259" key="3">
    <source>
        <dbReference type="Pfam" id="PF16978"/>
    </source>
</evidence>
<dbReference type="InterPro" id="IPR056385">
    <property type="entry name" value="UBL_AVO1/Sin1"/>
</dbReference>
<feature type="compositionally biased region" description="Basic and acidic residues" evidence="2">
    <location>
        <begin position="95"/>
        <end position="109"/>
    </location>
</feature>
<evidence type="ECO:0000256" key="1">
    <source>
        <dbReference type="ARBA" id="ARBA00009407"/>
    </source>
</evidence>
<dbReference type="EMBL" id="JAEUBF010000390">
    <property type="protein sequence ID" value="KAH3679075.1"/>
    <property type="molecule type" value="Genomic_DNA"/>
</dbReference>
<dbReference type="Pfam" id="PF16978">
    <property type="entry name" value="CRIM"/>
    <property type="match status" value="1"/>
</dbReference>
<sequence>MALSRSKEQIINQIRAQFLRSSEDEQSRRIIRPYLPEGHLDSDDEDLDLQQQASTSDIKYILSRVESPPIPINVLEDSEFLNRFNSVLPKVLKNEGSSDHSIDSIKDNNYKNNNNNDNQTSNKNISLDQSFGGKKIDTIPEHEIESLSSITNLNSGALQPVGRDSLSTLKLEEPAIITPSIQSLSSTNIIRRKQVPHGQKLVPSFTKLFKTGGSSSSSISKQSTQRRNSNSSIGSDDDSIDSNDEEKFYEDEYDFNDDEQEPHNTLSLNSGKELKRDGSNEILIDQNYSDVTNDSTHTAPYFHDDSKYLLYEQNDNDNSNEDNDDDILLDSDFEDDEIQNTYDGNILNILDSNNFSKPISLRTSFKESFGNNRKQSFGANSRSKIRLRSYSSKKNSAITDQDEQSLIINKIDDFIKPKPSSSKLSDMINQKLKVVDPLDYFRFVDGKNIKDNSSTADILVYLPNNEKILLSIRNEVTVFESIGFILSSVADSFPEILKPMTSNANTNLDLIIRNPNKWSLRMIDDDEIDEDDFGLLDRQKSIGSYGIDEVALVEVSNSEFQTNEAQTPLPHLEELYQDTSKTIVNQPQYNYSSMLQPNLINNNIKDVQTIDLILSDYENSSNEITLKHALSDKLSYVLECYCKIKNIDSIDYNLKIPTDKSHYLNLSDIVGSLDGFYSLIVLSRIKTAELNLTQKLIMQSTNMLGSKLTPSVVMKSALQEERKEEINQSTESPLVNQVKTRNISNSLSKGKFRKRPLSKYQDTSHVNSLTASDQYQMYTVWRRVPMPFITRAEKTFLIDGDYIYILPKDEKYNNNVDSKTGKQLKTIFFHINNLINCKVSRKIPQNFKIIIMRNNLPKRYEFEAINPSQATEIVNSLRNLFNINKINNPK</sequence>
<feature type="domain" description="SIN1-type PH" evidence="4">
    <location>
        <begin position="774"/>
        <end position="881"/>
    </location>
</feature>
<dbReference type="GO" id="GO:0005737">
    <property type="term" value="C:cytoplasm"/>
    <property type="evidence" value="ECO:0007669"/>
    <property type="project" value="TreeGrafter"/>
</dbReference>
<dbReference type="Pfam" id="PF16979">
    <property type="entry name" value="SIN1_PH"/>
    <property type="match status" value="1"/>
</dbReference>
<accession>A0A9P8PWV8</accession>
<dbReference type="PANTHER" id="PTHR13335">
    <property type="entry name" value="TARGET OF RAPAMYCIN COMPLEX 2 SUBUNIT MAPKAP1"/>
    <property type="match status" value="1"/>
</dbReference>
<dbReference type="InterPro" id="IPR011993">
    <property type="entry name" value="PH-like_dom_sf"/>
</dbReference>
<dbReference type="AlphaFoldDB" id="A0A9P8PWV8"/>
<dbReference type="OrthoDB" id="241990at2759"/>
<comment type="caution">
    <text evidence="6">The sequence shown here is derived from an EMBL/GenBank/DDBJ whole genome shotgun (WGS) entry which is preliminary data.</text>
</comment>
<dbReference type="GO" id="GO:0005546">
    <property type="term" value="F:phosphatidylinositol-4,5-bisphosphate binding"/>
    <property type="evidence" value="ECO:0007669"/>
    <property type="project" value="TreeGrafter"/>
</dbReference>
<comment type="similarity">
    <text evidence="1">Belongs to the SIN1 family.</text>
</comment>
<protein>
    <submittedName>
        <fullName evidence="6">Uncharacterized protein</fullName>
    </submittedName>
</protein>
<dbReference type="Proteomes" id="UP000769528">
    <property type="component" value="Unassembled WGS sequence"/>
</dbReference>
<gene>
    <name evidence="6" type="ORF">WICMUC_001271</name>
</gene>
<dbReference type="PANTHER" id="PTHR13335:SF1">
    <property type="entry name" value="TARGET OF RAPAMYCIN COMPLEX 2 SUBUNIT MAPKAP1"/>
    <property type="match status" value="1"/>
</dbReference>
<dbReference type="GO" id="GO:0031932">
    <property type="term" value="C:TORC2 complex"/>
    <property type="evidence" value="ECO:0007669"/>
    <property type="project" value="InterPro"/>
</dbReference>
<feature type="region of interest" description="Disordered" evidence="2">
    <location>
        <begin position="210"/>
        <end position="274"/>
    </location>
</feature>
<evidence type="ECO:0000313" key="6">
    <source>
        <dbReference type="EMBL" id="KAH3679075.1"/>
    </source>
</evidence>
<reference evidence="6" key="2">
    <citation type="submission" date="2021-01" db="EMBL/GenBank/DDBJ databases">
        <authorList>
            <person name="Schikora-Tamarit M.A."/>
        </authorList>
    </citation>
    <scope>NUCLEOTIDE SEQUENCE</scope>
    <source>
        <strain evidence="6">CBS6341</strain>
    </source>
</reference>
<dbReference type="Gene3D" id="2.30.29.30">
    <property type="entry name" value="Pleckstrin-homology domain (PH domain)/Phosphotyrosine-binding domain (PTB)"/>
    <property type="match status" value="1"/>
</dbReference>
<feature type="compositionally biased region" description="Low complexity" evidence="2">
    <location>
        <begin position="210"/>
        <end position="234"/>
    </location>
</feature>
<dbReference type="Pfam" id="PF23164">
    <property type="entry name" value="UBL_AVO1"/>
    <property type="match status" value="1"/>
</dbReference>
<feature type="compositionally biased region" description="Acidic residues" evidence="2">
    <location>
        <begin position="235"/>
        <end position="260"/>
    </location>
</feature>
<evidence type="ECO:0000256" key="2">
    <source>
        <dbReference type="SAM" id="MobiDB-lite"/>
    </source>
</evidence>
<organism evidence="6 7">
    <name type="scientific">Wickerhamomyces mucosus</name>
    <dbReference type="NCBI Taxonomy" id="1378264"/>
    <lineage>
        <taxon>Eukaryota</taxon>
        <taxon>Fungi</taxon>
        <taxon>Dikarya</taxon>
        <taxon>Ascomycota</taxon>
        <taxon>Saccharomycotina</taxon>
        <taxon>Saccharomycetes</taxon>
        <taxon>Phaffomycetales</taxon>
        <taxon>Wickerhamomycetaceae</taxon>
        <taxon>Wickerhamomyces</taxon>
    </lineage>
</organism>
<dbReference type="InterPro" id="IPR031567">
    <property type="entry name" value="CRIM_dom"/>
</dbReference>
<reference evidence="6" key="1">
    <citation type="journal article" date="2021" name="Open Biol.">
        <title>Shared evolutionary footprints suggest mitochondrial oxidative damage underlies multiple complex I losses in fungi.</title>
        <authorList>
            <person name="Schikora-Tamarit M.A."/>
            <person name="Marcet-Houben M."/>
            <person name="Nosek J."/>
            <person name="Gabaldon T."/>
        </authorList>
    </citation>
    <scope>NUCLEOTIDE SEQUENCE</scope>
    <source>
        <strain evidence="6">CBS6341</strain>
    </source>
</reference>
<feature type="compositionally biased region" description="Low complexity" evidence="2">
    <location>
        <begin position="110"/>
        <end position="126"/>
    </location>
</feature>
<dbReference type="InterPro" id="IPR031313">
    <property type="entry name" value="Sin1_PH_dom"/>
</dbReference>
<feature type="region of interest" description="Disordered" evidence="2">
    <location>
        <begin position="95"/>
        <end position="129"/>
    </location>
</feature>
<dbReference type="InterPro" id="IPR008828">
    <property type="entry name" value="Sin1/Avo1"/>
</dbReference>
<proteinExistence type="inferred from homology"/>
<name>A0A9P8PWV8_9ASCO</name>
<evidence type="ECO:0000259" key="4">
    <source>
        <dbReference type="Pfam" id="PF16979"/>
    </source>
</evidence>
<evidence type="ECO:0000259" key="5">
    <source>
        <dbReference type="Pfam" id="PF23164"/>
    </source>
</evidence>
<dbReference type="GO" id="GO:0038203">
    <property type="term" value="P:TORC2 signaling"/>
    <property type="evidence" value="ECO:0007669"/>
    <property type="project" value="TreeGrafter"/>
</dbReference>
<feature type="domain" description="CRIM" evidence="3">
    <location>
        <begin position="422"/>
        <end position="564"/>
    </location>
</feature>
<keyword evidence="7" id="KW-1185">Reference proteome</keyword>
<evidence type="ECO:0000313" key="7">
    <source>
        <dbReference type="Proteomes" id="UP000769528"/>
    </source>
</evidence>
<dbReference type="GO" id="GO:0005886">
    <property type="term" value="C:plasma membrane"/>
    <property type="evidence" value="ECO:0007669"/>
    <property type="project" value="TreeGrafter"/>
</dbReference>